<dbReference type="AlphaFoldDB" id="G3HM17"/>
<evidence type="ECO:0000313" key="1">
    <source>
        <dbReference type="EMBL" id="EGW10915.1"/>
    </source>
</evidence>
<gene>
    <name evidence="1" type="ORF">I79_011761</name>
</gene>
<name>G3HM17_CRIGR</name>
<sequence length="94" mass="10335">MLRGNKGEGKKLALVPDVKKKPQAKTLVNPLRKGLTISVLDRTSNLKEIPLTSSNVPVTSANSQQRTILLKLHKVPPAINQYTQTLDQYSYPAA</sequence>
<protein>
    <submittedName>
        <fullName evidence="1">Uncharacterized protein</fullName>
    </submittedName>
</protein>
<dbReference type="STRING" id="10029.G3HM17"/>
<reference evidence="2" key="1">
    <citation type="journal article" date="2011" name="Nat. Biotechnol.">
        <title>The genomic sequence of the Chinese hamster ovary (CHO)-K1 cell line.</title>
        <authorList>
            <person name="Xu X."/>
            <person name="Nagarajan H."/>
            <person name="Lewis N.E."/>
            <person name="Pan S."/>
            <person name="Cai Z."/>
            <person name="Liu X."/>
            <person name="Chen W."/>
            <person name="Xie M."/>
            <person name="Wang W."/>
            <person name="Hammond S."/>
            <person name="Andersen M.R."/>
            <person name="Neff N."/>
            <person name="Passarelli B."/>
            <person name="Koh W."/>
            <person name="Fan H.C."/>
            <person name="Wang J."/>
            <person name="Gui Y."/>
            <person name="Lee K.H."/>
            <person name="Betenbaugh M.J."/>
            <person name="Quake S.R."/>
            <person name="Famili I."/>
            <person name="Palsson B.O."/>
            <person name="Wang J."/>
        </authorList>
    </citation>
    <scope>NUCLEOTIDE SEQUENCE [LARGE SCALE GENOMIC DNA]</scope>
    <source>
        <strain evidence="2">CHO K1 cell line</strain>
    </source>
</reference>
<dbReference type="InParanoid" id="G3HM17"/>
<accession>G3HM17</accession>
<dbReference type="Proteomes" id="UP000001075">
    <property type="component" value="Unassembled WGS sequence"/>
</dbReference>
<organism evidence="1 2">
    <name type="scientific">Cricetulus griseus</name>
    <name type="common">Chinese hamster</name>
    <name type="synonym">Cricetulus barabensis griseus</name>
    <dbReference type="NCBI Taxonomy" id="10029"/>
    <lineage>
        <taxon>Eukaryota</taxon>
        <taxon>Metazoa</taxon>
        <taxon>Chordata</taxon>
        <taxon>Craniata</taxon>
        <taxon>Vertebrata</taxon>
        <taxon>Euteleostomi</taxon>
        <taxon>Mammalia</taxon>
        <taxon>Eutheria</taxon>
        <taxon>Euarchontoglires</taxon>
        <taxon>Glires</taxon>
        <taxon>Rodentia</taxon>
        <taxon>Myomorpha</taxon>
        <taxon>Muroidea</taxon>
        <taxon>Cricetidae</taxon>
        <taxon>Cricetinae</taxon>
        <taxon>Cricetulus</taxon>
    </lineage>
</organism>
<evidence type="ECO:0000313" key="2">
    <source>
        <dbReference type="Proteomes" id="UP000001075"/>
    </source>
</evidence>
<dbReference type="EMBL" id="JH000500">
    <property type="protein sequence ID" value="EGW10915.1"/>
    <property type="molecule type" value="Genomic_DNA"/>
</dbReference>
<proteinExistence type="predicted"/>